<organism evidence="2 3">
    <name type="scientific">Phyllosticta citriasiana</name>
    <dbReference type="NCBI Taxonomy" id="595635"/>
    <lineage>
        <taxon>Eukaryota</taxon>
        <taxon>Fungi</taxon>
        <taxon>Dikarya</taxon>
        <taxon>Ascomycota</taxon>
        <taxon>Pezizomycotina</taxon>
        <taxon>Dothideomycetes</taxon>
        <taxon>Dothideomycetes incertae sedis</taxon>
        <taxon>Botryosphaeriales</taxon>
        <taxon>Phyllostictaceae</taxon>
        <taxon>Phyllosticta</taxon>
    </lineage>
</organism>
<evidence type="ECO:0000256" key="1">
    <source>
        <dbReference type="SAM" id="Phobius"/>
    </source>
</evidence>
<dbReference type="EMBL" id="JBBPHU010000005">
    <property type="protein sequence ID" value="KAK7517394.1"/>
    <property type="molecule type" value="Genomic_DNA"/>
</dbReference>
<feature type="transmembrane region" description="Helical" evidence="1">
    <location>
        <begin position="626"/>
        <end position="646"/>
    </location>
</feature>
<protein>
    <recommendedName>
        <fullName evidence="4">DUF1365-domain-containing protein</fullName>
    </recommendedName>
</protein>
<keyword evidence="1" id="KW-0472">Membrane</keyword>
<reference evidence="2 3" key="1">
    <citation type="submission" date="2024-04" db="EMBL/GenBank/DDBJ databases">
        <title>Phyllosticta paracitricarpa is synonymous to the EU quarantine fungus P. citricarpa based on phylogenomic analyses.</title>
        <authorList>
            <consortium name="Lawrence Berkeley National Laboratory"/>
            <person name="Van Ingen-Buijs V.A."/>
            <person name="Van Westerhoven A.C."/>
            <person name="Haridas S."/>
            <person name="Skiadas P."/>
            <person name="Martin F."/>
            <person name="Groenewald J.Z."/>
            <person name="Crous P.W."/>
            <person name="Seidl M.F."/>
        </authorList>
    </citation>
    <scope>NUCLEOTIDE SEQUENCE [LARGE SCALE GENOMIC DNA]</scope>
    <source>
        <strain evidence="2 3">CBS 123371</strain>
    </source>
</reference>
<name>A0ABR1KRG2_9PEZI</name>
<accession>A0ABR1KRG2</accession>
<proteinExistence type="predicted"/>
<dbReference type="PANTHER" id="PTHR33973">
    <property type="entry name" value="OS07G0153300 PROTEIN"/>
    <property type="match status" value="1"/>
</dbReference>
<evidence type="ECO:0000313" key="3">
    <source>
        <dbReference type="Proteomes" id="UP001363622"/>
    </source>
</evidence>
<dbReference type="InterPro" id="IPR010775">
    <property type="entry name" value="DUF1365"/>
</dbReference>
<sequence length="653" mass="74544">MVASSMGSGAVDSILLAPLVSSAFIGFKHGLIHSTCLASWVLLWSLRFFLDDPAATRDLRTFATFLGFMVVRDLFPNLSILTVLLIVGVAAAGYLLRPVVASHPDKGLEETFHHCSPLLIPSRTTHSRMFPQKHSFAYSYLLVGIPIGLAGRPCRYGALVSVDTDLLPAGQNRRGWFHVQGSDYLERWAQNMTLKDKLAQYLRSQGVDDESWHHAYLVTAPKFLGYHFNPVSFWYIYSEQNQLQFMVLEVNNTFDERRMYLLKADGGISGKQNSNAVKFVETWTKDFHVSPFNSRKGSYALTARDPFYGDPGMASIDNNIVLRSSEGHAKLVARIFSEKSPMDPRTATTFDSLCFISKWWWVGFVTFPRILREAFKLYFWKKLDVFFRPEVLPTSVGRKPIAEEIALEHFFRRYLRDLAKQSPLRVSYSPPPGMGTPEVFASSKLPASACEDIEIRVLTPAFYSRFVHYSHSSEAFDRECIFTEERNRTVWISRPELLPDLPLGNLETPSDSKGKVRNGRRGWTVVKRLRCPPAAPSYPNKDESIESHTHEDIRVQKFSPLDEYVYEYCSDSHIYRRCLIKLFLAQRYFAGFTEVLDFVDTALRLGLAYLSFDTVRSLGNVFHPSGLFYVAWSVFMVNVLHFWGIAKELSCRY</sequence>
<keyword evidence="1" id="KW-0812">Transmembrane</keyword>
<feature type="transmembrane region" description="Helical" evidence="1">
    <location>
        <begin position="74"/>
        <end position="96"/>
    </location>
</feature>
<gene>
    <name evidence="2" type="ORF">IWZ03DRAFT_171040</name>
</gene>
<dbReference type="Proteomes" id="UP001363622">
    <property type="component" value="Unassembled WGS sequence"/>
</dbReference>
<dbReference type="PANTHER" id="PTHR33973:SF4">
    <property type="entry name" value="OS07G0153300 PROTEIN"/>
    <property type="match status" value="1"/>
</dbReference>
<feature type="transmembrane region" description="Helical" evidence="1">
    <location>
        <begin position="32"/>
        <end position="50"/>
    </location>
</feature>
<dbReference type="Pfam" id="PF07103">
    <property type="entry name" value="DUF1365"/>
    <property type="match status" value="1"/>
</dbReference>
<evidence type="ECO:0008006" key="4">
    <source>
        <dbReference type="Google" id="ProtNLM"/>
    </source>
</evidence>
<evidence type="ECO:0000313" key="2">
    <source>
        <dbReference type="EMBL" id="KAK7517394.1"/>
    </source>
</evidence>
<comment type="caution">
    <text evidence="2">The sequence shown here is derived from an EMBL/GenBank/DDBJ whole genome shotgun (WGS) entry which is preliminary data.</text>
</comment>
<keyword evidence="3" id="KW-1185">Reference proteome</keyword>
<keyword evidence="1" id="KW-1133">Transmembrane helix</keyword>